<comment type="caution">
    <text evidence="6">The sequence shown here is derived from an EMBL/GenBank/DDBJ whole genome shotgun (WGS) entry which is preliminary data.</text>
</comment>
<evidence type="ECO:0000313" key="7">
    <source>
        <dbReference type="Proteomes" id="UP000254875"/>
    </source>
</evidence>
<feature type="domain" description="Poly-beta-hydroxybutyrate polymerase N-terminal" evidence="4">
    <location>
        <begin position="106"/>
        <end position="274"/>
    </location>
</feature>
<feature type="domain" description="Poly-beta-hydroxybutyrate polymerase N-terminal" evidence="5">
    <location>
        <begin position="27"/>
        <end position="68"/>
    </location>
</feature>
<gene>
    <name evidence="6" type="ORF">DLM46_26680</name>
</gene>
<dbReference type="EMBL" id="QHKS01000020">
    <property type="protein sequence ID" value="RDJ99751.1"/>
    <property type="molecule type" value="Genomic_DNA"/>
</dbReference>
<dbReference type="InterPro" id="IPR010941">
    <property type="entry name" value="PhaC_N"/>
</dbReference>
<dbReference type="Gene3D" id="3.40.50.1820">
    <property type="entry name" value="alpha/beta hydrolase"/>
    <property type="match status" value="1"/>
</dbReference>
<evidence type="ECO:0000259" key="4">
    <source>
        <dbReference type="Pfam" id="PF07167"/>
    </source>
</evidence>
<evidence type="ECO:0000256" key="1">
    <source>
        <dbReference type="ARBA" id="ARBA00022679"/>
    </source>
</evidence>
<evidence type="ECO:0000259" key="5">
    <source>
        <dbReference type="Pfam" id="PF12551"/>
    </source>
</evidence>
<feature type="region of interest" description="Disordered" evidence="3">
    <location>
        <begin position="566"/>
        <end position="596"/>
    </location>
</feature>
<dbReference type="GO" id="GO:0042619">
    <property type="term" value="P:poly-hydroxybutyrate biosynthetic process"/>
    <property type="evidence" value="ECO:0007669"/>
    <property type="project" value="InterPro"/>
</dbReference>
<dbReference type="PANTHER" id="PTHR36837">
    <property type="entry name" value="POLY(3-HYDROXYALKANOATE) POLYMERASE SUBUNIT PHAC"/>
    <property type="match status" value="1"/>
</dbReference>
<dbReference type="RefSeq" id="WP_115105431.1">
    <property type="nucleotide sequence ID" value="NZ_QHKS01000020.1"/>
</dbReference>
<name>A0A370N2A0_9BURK</name>
<reference evidence="7" key="1">
    <citation type="submission" date="2018-05" db="EMBL/GenBank/DDBJ databases">
        <authorList>
            <person name="Feng T."/>
        </authorList>
    </citation>
    <scope>NUCLEOTIDE SEQUENCE [LARGE SCALE GENOMIC DNA]</scope>
    <source>
        <strain evidence="7">S27</strain>
    </source>
</reference>
<sequence>MDTRTRAVCTETPASVGGAAPKLDSKAFRDLDHAKEALIARMTAGLSPAALGAALSDWLIHLAVAPGKQLELASLYVSNVRRLSEYLAQLALGQPAPLLAELSPADHRFRADSWQIEPYRLWQQSFLLAEQWWNTATRNVPGATRHHEDVAAFVARQLLDTVAPTNFPLTNPEVIQRTAATRGLSLAQGARNAFEDANRAACGKPPAGMEQFKVGVNLAVTPGKVVFRNRLIELIQYSPASEAVLAEPVLIVPAWIMKYYILDLSPHNSLIRYLVEHGHTVFCISWRNVDSEDRNLGLDDYRQSGVMAALDAVSRIVPARRIHATGYCLGGTLLSIAAAAMAEAGDERLASITLFAAQTDFTEPGELQLFIDDSEVYFLESMMWSQGYLAAGQMSGAFQLLQSNDLIWSRVIRDYLLGEREPVIDLMAWNADATRMPYRMHSEYLRRFFLDNDLASGRYVVDARPVSIRNIRAPMFVVGTERDHIAPWQSVYKIHNLSDTDITFVLASGGHNAGIVSEPGHPHRHFRMKLSAADDLRIGPDEWAADVTVQDGSWWPAWSEWLQAHSSPQRVAPPPMPAGENGQPLADAPGTYVFQT</sequence>
<dbReference type="InterPro" id="IPR051321">
    <property type="entry name" value="PHA/PHB_synthase"/>
</dbReference>
<dbReference type="Proteomes" id="UP000254875">
    <property type="component" value="Unassembled WGS sequence"/>
</dbReference>
<protein>
    <submittedName>
        <fullName evidence="6">Poly-beta-hydroxybutyrate polymerase</fullName>
    </submittedName>
</protein>
<evidence type="ECO:0000256" key="2">
    <source>
        <dbReference type="ARBA" id="ARBA00023315"/>
    </source>
</evidence>
<accession>A0A370N2A0</accession>
<dbReference type="Pfam" id="PF07167">
    <property type="entry name" value="PhaC_N"/>
    <property type="match status" value="1"/>
</dbReference>
<dbReference type="SUPFAM" id="SSF53474">
    <property type="entry name" value="alpha/beta-Hydrolases"/>
    <property type="match status" value="1"/>
</dbReference>
<dbReference type="GO" id="GO:0016746">
    <property type="term" value="F:acyltransferase activity"/>
    <property type="evidence" value="ECO:0007669"/>
    <property type="project" value="UniProtKB-KW"/>
</dbReference>
<dbReference type="InterPro" id="IPR029058">
    <property type="entry name" value="AB_hydrolase_fold"/>
</dbReference>
<proteinExistence type="predicted"/>
<keyword evidence="2" id="KW-0012">Acyltransferase</keyword>
<keyword evidence="1" id="KW-0808">Transferase</keyword>
<dbReference type="AlphaFoldDB" id="A0A370N2A0"/>
<evidence type="ECO:0000256" key="3">
    <source>
        <dbReference type="SAM" id="MobiDB-lite"/>
    </source>
</evidence>
<evidence type="ECO:0000313" key="6">
    <source>
        <dbReference type="EMBL" id="RDJ99751.1"/>
    </source>
</evidence>
<keyword evidence="7" id="KW-1185">Reference proteome</keyword>
<dbReference type="OrthoDB" id="7208816at2"/>
<dbReference type="InterPro" id="IPR022211">
    <property type="entry name" value="PHBC_N"/>
</dbReference>
<dbReference type="PANTHER" id="PTHR36837:SF5">
    <property type="entry name" value="POLY-3-HYDROXYBUTYRATE SYNTHASE"/>
    <property type="match status" value="1"/>
</dbReference>
<dbReference type="Pfam" id="PF12551">
    <property type="entry name" value="PHBC_N"/>
    <property type="match status" value="1"/>
</dbReference>
<organism evidence="6 7">
    <name type="scientific">Paraburkholderia lacunae</name>
    <dbReference type="NCBI Taxonomy" id="2211104"/>
    <lineage>
        <taxon>Bacteria</taxon>
        <taxon>Pseudomonadati</taxon>
        <taxon>Pseudomonadota</taxon>
        <taxon>Betaproteobacteria</taxon>
        <taxon>Burkholderiales</taxon>
        <taxon>Burkholderiaceae</taxon>
        <taxon>Paraburkholderia</taxon>
    </lineage>
</organism>